<organism evidence="2 3">
    <name type="scientific">Asparagus officinalis</name>
    <name type="common">Garden asparagus</name>
    <dbReference type="NCBI Taxonomy" id="4686"/>
    <lineage>
        <taxon>Eukaryota</taxon>
        <taxon>Viridiplantae</taxon>
        <taxon>Streptophyta</taxon>
        <taxon>Embryophyta</taxon>
        <taxon>Tracheophyta</taxon>
        <taxon>Spermatophyta</taxon>
        <taxon>Magnoliopsida</taxon>
        <taxon>Liliopsida</taxon>
        <taxon>Asparagales</taxon>
        <taxon>Asparagaceae</taxon>
        <taxon>Asparagoideae</taxon>
        <taxon>Asparagus</taxon>
    </lineage>
</organism>
<dbReference type="EMBL" id="KV863384">
    <property type="protein sequence ID" value="ONK55564.1"/>
    <property type="molecule type" value="Genomic_DNA"/>
</dbReference>
<proteinExistence type="predicted"/>
<evidence type="ECO:0000256" key="1">
    <source>
        <dbReference type="SAM" id="MobiDB-lite"/>
    </source>
</evidence>
<gene>
    <name evidence="2" type="ORF">A4U43_UnF1620</name>
</gene>
<dbReference type="PANTHER" id="PTHR38386">
    <property type="entry name" value="OS05G0426900 PROTEIN"/>
    <property type="match status" value="1"/>
</dbReference>
<reference evidence="3" key="1">
    <citation type="journal article" date="2017" name="Nat. Commun.">
        <title>The asparagus genome sheds light on the origin and evolution of a young Y chromosome.</title>
        <authorList>
            <person name="Harkess A."/>
            <person name="Zhou J."/>
            <person name="Xu C."/>
            <person name="Bowers J.E."/>
            <person name="Van der Hulst R."/>
            <person name="Ayyampalayam S."/>
            <person name="Mercati F."/>
            <person name="Riccardi P."/>
            <person name="McKain M.R."/>
            <person name="Kakrana A."/>
            <person name="Tang H."/>
            <person name="Ray J."/>
            <person name="Groenendijk J."/>
            <person name="Arikit S."/>
            <person name="Mathioni S.M."/>
            <person name="Nakano M."/>
            <person name="Shan H."/>
            <person name="Telgmann-Rauber A."/>
            <person name="Kanno A."/>
            <person name="Yue Z."/>
            <person name="Chen H."/>
            <person name="Li W."/>
            <person name="Chen Y."/>
            <person name="Xu X."/>
            <person name="Zhang Y."/>
            <person name="Luo S."/>
            <person name="Chen H."/>
            <person name="Gao J."/>
            <person name="Mao Z."/>
            <person name="Pires J.C."/>
            <person name="Luo M."/>
            <person name="Kudrna D."/>
            <person name="Wing R.A."/>
            <person name="Meyers B.C."/>
            <person name="Yi K."/>
            <person name="Kong H."/>
            <person name="Lavrijsen P."/>
            <person name="Sunseri F."/>
            <person name="Falavigna A."/>
            <person name="Ye Y."/>
            <person name="Leebens-Mack J.H."/>
            <person name="Chen G."/>
        </authorList>
    </citation>
    <scope>NUCLEOTIDE SEQUENCE [LARGE SCALE GENOMIC DNA]</scope>
    <source>
        <strain evidence="3">cv. DH0086</strain>
    </source>
</reference>
<dbReference type="PANTHER" id="PTHR38386:SF6">
    <property type="entry name" value="OS05G0426900 PROTEIN"/>
    <property type="match status" value="1"/>
</dbReference>
<keyword evidence="3" id="KW-1185">Reference proteome</keyword>
<feature type="compositionally biased region" description="Pro residues" evidence="1">
    <location>
        <begin position="15"/>
        <end position="26"/>
    </location>
</feature>
<dbReference type="Proteomes" id="UP000243459">
    <property type="component" value="Unassembled WGS sequence"/>
</dbReference>
<dbReference type="SUPFAM" id="SSF101447">
    <property type="entry name" value="Formin homology 2 domain (FH2 domain)"/>
    <property type="match status" value="1"/>
</dbReference>
<name>A0A1R3L7H2_ASPOF</name>
<evidence type="ECO:0000313" key="2">
    <source>
        <dbReference type="EMBL" id="ONK55564.1"/>
    </source>
</evidence>
<dbReference type="OMA" id="YWRIHDE"/>
<feature type="region of interest" description="Disordered" evidence="1">
    <location>
        <begin position="1"/>
        <end position="40"/>
    </location>
</feature>
<protein>
    <submittedName>
        <fullName evidence="2">Uncharacterized protein</fullName>
    </submittedName>
</protein>
<dbReference type="Gramene" id="ONK55564">
    <property type="protein sequence ID" value="ONK55564"/>
    <property type="gene ID" value="A4U43_UnF1620"/>
</dbReference>
<sequence length="126" mass="14343">MDFSNLNFSPSQEDPYPPPPPPPPPKPLEEEEEQQEKQGERFGVVLSRNCSSSSQRFKGSSNASTLQGVARRAFSMRKSSSVGDGYWRIHDEDGDHGHGEVIHEEEPIKIKKRGKLFRACKRLFRF</sequence>
<accession>A0A1R3L7H2</accession>
<dbReference type="AlphaFoldDB" id="A0A1R3L7H2"/>
<evidence type="ECO:0000313" key="3">
    <source>
        <dbReference type="Proteomes" id="UP000243459"/>
    </source>
</evidence>